<evidence type="ECO:0000256" key="4">
    <source>
        <dbReference type="SAM" id="MobiDB-lite"/>
    </source>
</evidence>
<dbReference type="SUPFAM" id="SSF49899">
    <property type="entry name" value="Concanavalin A-like lectins/glucanases"/>
    <property type="match status" value="2"/>
</dbReference>
<dbReference type="Pfam" id="PF00139">
    <property type="entry name" value="Lectin_legB"/>
    <property type="match status" value="1"/>
</dbReference>
<dbReference type="SUPFAM" id="SSF69304">
    <property type="entry name" value="Tricorn protease N-terminal domain"/>
    <property type="match status" value="1"/>
</dbReference>
<dbReference type="Pfam" id="PF05593">
    <property type="entry name" value="RHS_repeat"/>
    <property type="match status" value="3"/>
</dbReference>
<dbReference type="Gene3D" id="2.60.40.2030">
    <property type="match status" value="1"/>
</dbReference>
<feature type="domain" description="Cadherin" evidence="6">
    <location>
        <begin position="2106"/>
        <end position="2238"/>
    </location>
</feature>
<dbReference type="Gene3D" id="2.60.120.200">
    <property type="match status" value="2"/>
</dbReference>
<dbReference type="CDD" id="cd06899">
    <property type="entry name" value="lectin_legume_LecRK_Arcelin_ConA"/>
    <property type="match status" value="1"/>
</dbReference>
<dbReference type="SUPFAM" id="SSF117074">
    <property type="entry name" value="Hypothetical protein PA1324"/>
    <property type="match status" value="1"/>
</dbReference>
<dbReference type="InterPro" id="IPR050708">
    <property type="entry name" value="T6SS_VgrG/RHS"/>
</dbReference>
<evidence type="ECO:0000256" key="1">
    <source>
        <dbReference type="ARBA" id="ARBA00022729"/>
    </source>
</evidence>
<keyword evidence="3" id="KW-0106">Calcium</keyword>
<feature type="domain" description="Cadherin" evidence="6">
    <location>
        <begin position="812"/>
        <end position="887"/>
    </location>
</feature>
<dbReference type="InterPro" id="IPR001220">
    <property type="entry name" value="Legume_lectin_dom"/>
</dbReference>
<sequence length="3693" mass="402622">MDFPILPPILLEDGSSLLGVDQTLMATAPSMLAPTTPEVVPQVTPLTPSSPSNFIAPVSATVSDNLANQGDSLLSVPLLVNQEAANFSFSDQDTSWTGTPQISQLDDLGEVLVVPGNPSERVNMVVQWTLREADFNNEVGFFLVDPLGGVEGIAPGEPGFAEAALSSPSRQTLFNSGNQAGNWREFTVPGGSRLGFYLIQNSTSANWLENNRQNQGQSGLAFFSLKGANPDNFDHSQSSHLGRGIWRFNWEDLTGGGDQDFNDVVFNIAQAGIVLPGAKGKQVPLTVETVSQDNTFQNEMGYYLVDTPNGEIDGIKPGDQGYLDAALSGDRHQVIFASGKAFDSKTFNVPSGKYLGWYLVANGTTEQAIAKGENAPPVFFSYAAANEDGLNHVHAQQDSQTWAWEDFWGGGDRDFNDLVFRFSFGEPIGEPIQLPSLSIENTTVTEGNIGTEAANFTVRLSAPTNTTVTAQFTTKDGTAQAGTDYESSTGILTFAPGEVEKNIAVAVKGDTISEPTETFTVNLTGVTNAILIQGEGIGTILDNDNSPNPPDNNPPVTDADKTITLPEDSQPIPLNINPPTDIDGDTLTVSVTQLPDNSKGRITLADGTVINVGDEISINSLTSLLYTPLADVNGNGGNFVYTVSDGKGGNDSQTISFIITPENTSANNPPVTDADKTITLPEDSQTIPLNINPPTDIDGDTLTVSVTQLPDNSKGKITLADGTVINVGDEISINSLTSLLYRPLADVNGNGGNFIYTVSDGKGGNDSQTISFIINPSNLIVSAVSANNAPEFTTNPELKIIVGNDYSYDANAVDADNDTLFYSLSLAPDGLTIDNNTGVLSWQSPTIGNYNISISVEDGKGGRDTQTYNLGVVTNVIDSQPNRPPVFVSNPVVYGNLNTEYRYDADATDADNDNLTYSVINAPNGLVINQNTGVVTFTPTVSGESKITLQVDDGKGGIATQAYTLLVLEKETNNYAPVIISEPVTRATKKLTQGESEVIDLSTWSRVQYELNSQSDANWILSSDNTKVEQTINADASILLSDFNLNSDRIEGSWRVNTSNDDDFMGFVFGYQDSQHFYLFDWKQSNQDDLLGFAEQGMSIKVVNADSALTGRDFWSTIGNEDRVKTIFHNTVSWSDFVDYQFSLDFTPGEFTITVSQGDTILESVTIEDDTYTSGQFGFYNYSQGNVIYQGFTQSEIFSGEYSYDVEAIDPDEDNLTYSLVDAPQGMSIDNLTGEILWNTAGKTVGNYDISVKVTDNRGGVDTQEFVIALNNALLGTIEGVKWEDTNGNGRWDSANFEDFVDISSMRLKGDSKIVNSKIASNKDVLRLAESKSFSSGNALLKNPFSFVGENGENLSFSTNFSFSISDSRGLPRDEDGEGADGLSFIVSPTENVGSAGGGIGYAGLKNTVVIELDTYNNGSQDQNNGNHIGINVNGSTTSLVQTNIATRFNNGEIWNVWIDYDGTSNRLEARVSQNSNRPVEATVFSTVNIPDILGQNDFFVGFTAATGQAVGNHDIISWKFTSDEPALEGITVYLDSNNNGTFDNNESSQITDETGQYQFTGLEAGTYIVREIVPTDYKQTYPGGQPTDSLGDGFADVILDYFNSGAGSFDEPYGKDNNGNSPVLVNTDIILGSDTLGALSLPTMSYVTVGFTDEIIIDKTGNDIFVNESGAAGDQADIYVSSNFVDFVLLGRGNGGQTSVFDLASINFTEPVRAIKIVGLDTKGSIPGFDVINVQGLPGSIASPDFYTIKLKEGETVSNINFGNQKIDQPIANQAPVFTSTAPKTAQIGQLLTYRATATDANNDRLTYSLLNQPEGMAVDAETGSLIWQPKQSQIGNNRVVLRVSDGKGGIATQEFFLNTKGINTPPQIISSPNTVTLINNTYSYEVRATDFDNDTLTYNLINPLEGMTINANTGLIAYTPTKLGKQTVEIKVSDGFGGTNTQSYQLQVLATLDNNLPSITSTPKIIIGAGGLYQYDVEANDPENTAISYNLTVKPNGMTIDTNTGLITWQTQNTTNGDFQVTVTATDADGGIAYQNYYIRVTPNQAPIISSQPLELAQLGVTYKYDVIAKDADNDTLTYNLLQAPQGLTIDQFGRIRWQSASQNQGIYPVTIQVSDGRGGITTQTYNLTLSNNDITNPVVELGFNSNLINIGQSINFQVRATDNIEVKTLTLTANTTPLTLNPNSPNGQINTATFVGQKAGLYQIIATATDAAGNQDTETIEVRVLDPSDTEAPVVEINKTNLEATQGIIKSPTDIIATITDDNLEFYRVEIAPIEAVDLSNIGENDPDYTLLTKGTQNVTNQQVANLDPRLLANGSYLIKMTAFDFSGNGNVQGVILNVTGQNKPGDFSLEYTDLSIPLTGIPIEIVRRYNSLESASQGDFGYGWDLGLQDAKIVESSPDGRDLSEANSDLFGTSNTFSVGTRVTLNTPDGRRVGFTFNPVPVSASFFGAIYAPSFTPDAGVFDKLEVENTPLTIRSDGTVGAFLFSFLGYNPSQYKLTTKDGTVYNYDQNFGLIDVTDRNGNKLTFSDEGIISSTGAEIDFIRDAQGRITEIIDPDGKSIKYVYDSNGDLIEVIDRTNNTTELVYDDPNRQHFLTEIIDPLGRSATRTEYDDKGQISKIIDANGNELNITFDNATNSQTVKDPFGKTITRVFDAQGNVIQEVDQLGGITLRTYDEDNNLLSETDPEGNITSYTYDSRGNKLTETDGEGNKKTFTYNQSNDILTETTALGFVTTYTYDNNGNLTKREDTESNVTEYKYDSLGLLTTVTDANGKISNFKYDNRGNLTELTDPTGAKTTFTYDSNGRVASVTDALGAITNYIYDAQGRLIEKADPEGSSCGCARGITKTEYNAAGEKVAEIDALGRRTEYRYNDRGLLIETILPDSTPDNLSDNPRTQNEYDALDRLTSFIDELGRKTIYVYDALGREIEVIYPDSTPDNLTDNPRTKKEYDKAGRKIAEIDELGNRTEYDYDKSDRLLTVTNALNQITSYNYDADGRQIAKTDALGRITEYDYDELDRLLTTTYANNTVMTTTYDPLGRVIAETDLAGNTTNYEYDALGRLTAVIDALNQRTEYKYDLVGNLIEQKDANGNITKFEYDSLRRLKATILPGGQRNETIHDKIGNLIKVTDFNGAVTTYKYNERNWLTEKSFSDGTATETFTYTLTGELATVIDNRGMTNYVYDERDRLISRTEPDNRTISYTYDKASNILTLTVPSGTTTYTYDGLNRLDTVKDADNGVTDYNYDAVGNLIKTVFPNGVIENQQYDLLNRLTYLENRNSTGIISSYAYTLDAMGNRVKVVENDGRTVEYTYDNLYRLTQEKITDTVAGNKTITYSFDAVGNRLEKVDSVAGKTTYNYDKNDRLLKEILGGNVTQYQYDDEGNLLAKVENGATTTNYEWNAKGELTAVEVTENGETGRIEFEYDHNGIRVAIDVDGEVTRFLIDNNQQQYAQVIEEYQTNGTVNTTYTHGWDLISQNDGANRIYYQVDGLGSTRLMTGNNGSVIVEYDYDAYGNLTRKVGDAENNYLFAGEQFDEAVDGYYLRARYYDPNTGRFASVDPFEGYNNQPITLHDYLYAGVNPVNAIDPSGEVAIIEYRPLLNYITPFLGDVGTLTDIGNAFYCPKEPKFPTQNDNLRALYGFSVPLVLAFLRASPILLGSSLSIPLILLFYSYYCPIIVNLYSSISSALSSVNQR</sequence>
<dbReference type="Gene3D" id="2.180.10.10">
    <property type="entry name" value="RHS repeat-associated core"/>
    <property type="match status" value="4"/>
</dbReference>
<dbReference type="GO" id="GO:0005576">
    <property type="term" value="C:extracellular region"/>
    <property type="evidence" value="ECO:0007669"/>
    <property type="project" value="UniProtKB-SubCell"/>
</dbReference>
<feature type="region of interest" description="Disordered" evidence="4">
    <location>
        <begin position="540"/>
        <end position="561"/>
    </location>
</feature>
<dbReference type="InterPro" id="IPR022385">
    <property type="entry name" value="Rhs_assc_core"/>
</dbReference>
<keyword evidence="5" id="KW-0472">Membrane</keyword>
<dbReference type="InterPro" id="IPR013320">
    <property type="entry name" value="ConA-like_dom_sf"/>
</dbReference>
<keyword evidence="2" id="KW-0677">Repeat</keyword>
<keyword evidence="5" id="KW-1133">Transmembrane helix</keyword>
<evidence type="ECO:0000259" key="7">
    <source>
        <dbReference type="PROSITE" id="PS51236"/>
    </source>
</evidence>
<comment type="caution">
    <text evidence="8">The sequence shown here is derived from an EMBL/GenBank/DDBJ whole genome shotgun (WGS) entry which is preliminary data.</text>
</comment>
<dbReference type="InterPro" id="IPR013783">
    <property type="entry name" value="Ig-like_fold"/>
</dbReference>
<keyword evidence="1" id="KW-0732">Signal</keyword>
<dbReference type="PANTHER" id="PTHR32305">
    <property type="match status" value="1"/>
</dbReference>
<organism evidence="8 9">
    <name type="scientific">Microcystis aeruginosa NIES-2520</name>
    <dbReference type="NCBI Taxonomy" id="2303982"/>
    <lineage>
        <taxon>Bacteria</taxon>
        <taxon>Bacillati</taxon>
        <taxon>Cyanobacteriota</taxon>
        <taxon>Cyanophyceae</taxon>
        <taxon>Oscillatoriophycideae</taxon>
        <taxon>Chroococcales</taxon>
        <taxon>Microcystaceae</taxon>
        <taxon>Microcystis</taxon>
    </lineage>
</organism>
<dbReference type="GO" id="GO:0005509">
    <property type="term" value="F:calcium ion binding"/>
    <property type="evidence" value="ECO:0007669"/>
    <property type="project" value="InterPro"/>
</dbReference>
<dbReference type="Pfam" id="PF03160">
    <property type="entry name" value="Calx-beta"/>
    <property type="match status" value="1"/>
</dbReference>
<dbReference type="Gene3D" id="2.60.40.10">
    <property type="entry name" value="Immunoglobulins"/>
    <property type="match status" value="9"/>
</dbReference>
<dbReference type="InterPro" id="IPR003644">
    <property type="entry name" value="Calx_beta"/>
</dbReference>
<gene>
    <name evidence="8" type="primary">wapA</name>
    <name evidence="8" type="ORF">MiTe_00413</name>
</gene>
<dbReference type="InterPro" id="IPR025193">
    <property type="entry name" value="DUF4114"/>
</dbReference>
<dbReference type="GO" id="GO:0030246">
    <property type="term" value="F:carbohydrate binding"/>
    <property type="evidence" value="ECO:0007669"/>
    <property type="project" value="InterPro"/>
</dbReference>
<reference evidence="8 9" key="1">
    <citation type="submission" date="2018-09" db="EMBL/GenBank/DDBJ databases">
        <title>Evolutionary history of phycoerythrin pigmentation in the water bloom-forming cyanobacterium Microcystis aeruginosa.</title>
        <authorList>
            <person name="Tanabe Y."/>
            <person name="Tanabe Y."/>
            <person name="Yamaguchi H."/>
        </authorList>
    </citation>
    <scope>NUCLEOTIDE SEQUENCE [LARGE SCALE GENOMIC DNA]</scope>
    <source>
        <strain evidence="8 9">NIES-2520</strain>
    </source>
</reference>
<dbReference type="InterPro" id="IPR008859">
    <property type="entry name" value="Thrombospondin_C"/>
</dbReference>
<dbReference type="InterPro" id="IPR045351">
    <property type="entry name" value="DUF6531"/>
</dbReference>
<accession>A0A5A5RML4</accession>
<dbReference type="PROSITE" id="PS50268">
    <property type="entry name" value="CADHERIN_2"/>
    <property type="match status" value="3"/>
</dbReference>
<keyword evidence="5" id="KW-0812">Transmembrane</keyword>
<dbReference type="PROSITE" id="PS51236">
    <property type="entry name" value="TSP_CTER"/>
    <property type="match status" value="1"/>
</dbReference>
<dbReference type="EMBL" id="BHVP01000004">
    <property type="protein sequence ID" value="GCA73596.1"/>
    <property type="molecule type" value="Genomic_DNA"/>
</dbReference>
<dbReference type="InterPro" id="IPR038081">
    <property type="entry name" value="CalX-like_sf"/>
</dbReference>
<dbReference type="InterPro" id="IPR056823">
    <property type="entry name" value="TEN-like_YD-shell"/>
</dbReference>
<protein>
    <submittedName>
        <fullName evidence="8">tRNA(Glu)-specific nuclease WapA</fullName>
    </submittedName>
</protein>
<evidence type="ECO:0000256" key="5">
    <source>
        <dbReference type="SAM" id="Phobius"/>
    </source>
</evidence>
<dbReference type="SUPFAM" id="SSF141072">
    <property type="entry name" value="CalX-like"/>
    <property type="match status" value="1"/>
</dbReference>
<dbReference type="Pfam" id="PF20148">
    <property type="entry name" value="DUF6531"/>
    <property type="match status" value="1"/>
</dbReference>
<dbReference type="NCBIfam" id="TIGR03696">
    <property type="entry name" value="Rhs_assc_core"/>
    <property type="match status" value="1"/>
</dbReference>
<dbReference type="Pfam" id="PF25023">
    <property type="entry name" value="TEN_YD-shell"/>
    <property type="match status" value="4"/>
</dbReference>
<evidence type="ECO:0000313" key="9">
    <source>
        <dbReference type="Proteomes" id="UP000324917"/>
    </source>
</evidence>
<dbReference type="Proteomes" id="UP000324917">
    <property type="component" value="Unassembled WGS sequence"/>
</dbReference>
<dbReference type="PANTHER" id="PTHR32305:SF15">
    <property type="entry name" value="PROTEIN RHSA-RELATED"/>
    <property type="match status" value="1"/>
</dbReference>
<dbReference type="Pfam" id="PF05735">
    <property type="entry name" value="TSP_C"/>
    <property type="match status" value="1"/>
</dbReference>
<dbReference type="InterPro" id="IPR031325">
    <property type="entry name" value="RHS_repeat"/>
</dbReference>
<dbReference type="GO" id="GO:0016020">
    <property type="term" value="C:membrane"/>
    <property type="evidence" value="ECO:0007669"/>
    <property type="project" value="InterPro"/>
</dbReference>
<evidence type="ECO:0000256" key="3">
    <source>
        <dbReference type="ARBA" id="ARBA00022837"/>
    </source>
</evidence>
<dbReference type="SUPFAM" id="SSF49313">
    <property type="entry name" value="Cadherin-like"/>
    <property type="match status" value="7"/>
</dbReference>
<evidence type="ECO:0000313" key="8">
    <source>
        <dbReference type="EMBL" id="GCA73596.1"/>
    </source>
</evidence>
<dbReference type="GO" id="GO:0007154">
    <property type="term" value="P:cell communication"/>
    <property type="evidence" value="ECO:0007669"/>
    <property type="project" value="InterPro"/>
</dbReference>
<dbReference type="InterPro" id="IPR006530">
    <property type="entry name" value="YD"/>
</dbReference>
<feature type="domain" description="Cadherin" evidence="6">
    <location>
        <begin position="907"/>
        <end position="979"/>
    </location>
</feature>
<dbReference type="GO" id="GO:0007156">
    <property type="term" value="P:homophilic cell adhesion via plasma membrane adhesion molecules"/>
    <property type="evidence" value="ECO:0007669"/>
    <property type="project" value="InterPro"/>
</dbReference>
<dbReference type="SMART" id="SM00237">
    <property type="entry name" value="Calx_beta"/>
    <property type="match status" value="1"/>
</dbReference>
<dbReference type="Pfam" id="PF13448">
    <property type="entry name" value="DUF4114"/>
    <property type="match status" value="2"/>
</dbReference>
<name>A0A5A5RML4_MICAE</name>
<feature type="domain" description="TSP C-terminal" evidence="7">
    <location>
        <begin position="994"/>
        <end position="1201"/>
    </location>
</feature>
<dbReference type="Pfam" id="PF05345">
    <property type="entry name" value="He_PIG"/>
    <property type="match status" value="5"/>
</dbReference>
<dbReference type="NCBIfam" id="TIGR01643">
    <property type="entry name" value="YD_repeat_2x"/>
    <property type="match status" value="19"/>
</dbReference>
<dbReference type="InterPro" id="IPR015919">
    <property type="entry name" value="Cadherin-like_sf"/>
</dbReference>
<proteinExistence type="predicted"/>
<dbReference type="InterPro" id="IPR002126">
    <property type="entry name" value="Cadherin-like_dom"/>
</dbReference>
<evidence type="ECO:0000256" key="2">
    <source>
        <dbReference type="ARBA" id="ARBA00022737"/>
    </source>
</evidence>
<feature type="transmembrane region" description="Helical" evidence="5">
    <location>
        <begin position="3664"/>
        <end position="3683"/>
    </location>
</feature>
<dbReference type="Pfam" id="PF17963">
    <property type="entry name" value="Big_9"/>
    <property type="match status" value="4"/>
</dbReference>
<evidence type="ECO:0000259" key="6">
    <source>
        <dbReference type="PROSITE" id="PS50268"/>
    </source>
</evidence>